<dbReference type="RefSeq" id="WP_066323996.1">
    <property type="nucleotide sequence ID" value="NZ_LWSG01000001.1"/>
</dbReference>
<keyword evidence="3" id="KW-0791">Threonine biosynthesis</keyword>
<evidence type="ECO:0000256" key="2">
    <source>
        <dbReference type="ARBA" id="ARBA00022679"/>
    </source>
</evidence>
<reference evidence="10" key="1">
    <citation type="submission" date="2016-04" db="EMBL/GenBank/DDBJ databases">
        <authorList>
            <person name="Lyu Z."/>
            <person name="Lyu W."/>
        </authorList>
    </citation>
    <scope>NUCLEOTIDE SEQUENCE [LARGE SCALE GENOMIC DNA]</scope>
    <source>
        <strain evidence="10">C44</strain>
    </source>
</reference>
<name>A0A179T5T4_9BACI</name>
<dbReference type="Pfam" id="PF01636">
    <property type="entry name" value="APH"/>
    <property type="match status" value="1"/>
</dbReference>
<feature type="domain" description="Aminoglycoside phosphotransferase" evidence="8">
    <location>
        <begin position="29"/>
        <end position="239"/>
    </location>
</feature>
<dbReference type="GO" id="GO:0005524">
    <property type="term" value="F:ATP binding"/>
    <property type="evidence" value="ECO:0007669"/>
    <property type="project" value="UniProtKB-KW"/>
</dbReference>
<keyword evidence="6" id="KW-0067">ATP-binding</keyword>
<keyword evidence="2" id="KW-0808">Transferase</keyword>
<evidence type="ECO:0000256" key="1">
    <source>
        <dbReference type="ARBA" id="ARBA00022605"/>
    </source>
</evidence>
<accession>A0A179T5T4</accession>
<dbReference type="InterPro" id="IPR005280">
    <property type="entry name" value="Homoserine_kinase_II"/>
</dbReference>
<dbReference type="InterPro" id="IPR050249">
    <property type="entry name" value="Pseudomonas-type_ThrB"/>
</dbReference>
<evidence type="ECO:0000256" key="4">
    <source>
        <dbReference type="ARBA" id="ARBA00022741"/>
    </source>
</evidence>
<evidence type="ECO:0000313" key="10">
    <source>
        <dbReference type="Proteomes" id="UP000078534"/>
    </source>
</evidence>
<dbReference type="CDD" id="cd05153">
    <property type="entry name" value="HomoserineK_II"/>
    <property type="match status" value="1"/>
</dbReference>
<organism evidence="9 10">
    <name type="scientific">Metabacillus litoralis</name>
    <dbReference type="NCBI Taxonomy" id="152268"/>
    <lineage>
        <taxon>Bacteria</taxon>
        <taxon>Bacillati</taxon>
        <taxon>Bacillota</taxon>
        <taxon>Bacilli</taxon>
        <taxon>Bacillales</taxon>
        <taxon>Bacillaceae</taxon>
        <taxon>Metabacillus</taxon>
    </lineage>
</organism>
<keyword evidence="1" id="KW-0028">Amino-acid biosynthesis</keyword>
<evidence type="ECO:0000256" key="5">
    <source>
        <dbReference type="ARBA" id="ARBA00022777"/>
    </source>
</evidence>
<dbReference type="Gene3D" id="3.90.1200.10">
    <property type="match status" value="1"/>
</dbReference>
<dbReference type="SUPFAM" id="SSF56112">
    <property type="entry name" value="Protein kinase-like (PK-like)"/>
    <property type="match status" value="1"/>
</dbReference>
<protein>
    <submittedName>
        <fullName evidence="9">Homoserine kinase</fullName>
    </submittedName>
</protein>
<dbReference type="STRING" id="152268.A6K24_00740"/>
<keyword evidence="10" id="KW-1185">Reference proteome</keyword>
<evidence type="ECO:0000256" key="6">
    <source>
        <dbReference type="ARBA" id="ARBA00022840"/>
    </source>
</evidence>
<sequence>MAVKTNFSSKNFKDILSNYNLGELVYSNPITKGTVQTNFLIKTTTNKLVFRYYENRTTESVLFEINLLNYLQEKKYPCPTPLCNNDGHFIGIYNNKPYVLFHFIEGEHIENPTTKQKKQLIRKVAEFHNLTKGYKSDLTQYRLNYNVEQCERLAQESAEKINTLNSQEKLKWYIHQLKQLVLPSSLPKGICHSDFHFSNVLFQNDEFKALIDFDDANYTFLTFDLVCMIEPFKSTFDWDTWEKFSLEDDVFDFSNAKKVVLEYSQYRPLNESEKIHLFDLLKFGILIDCIWYFERGNVDDFFEKRKIDYLNNLGRENFTKELFG</sequence>
<keyword evidence="5 9" id="KW-0418">Kinase</keyword>
<proteinExistence type="inferred from homology"/>
<evidence type="ECO:0000256" key="3">
    <source>
        <dbReference type="ARBA" id="ARBA00022697"/>
    </source>
</evidence>
<gene>
    <name evidence="9" type="ORF">A6K24_00740</name>
</gene>
<evidence type="ECO:0000313" key="9">
    <source>
        <dbReference type="EMBL" id="OAS89121.1"/>
    </source>
</evidence>
<dbReference type="AlphaFoldDB" id="A0A179T5T4"/>
<dbReference type="PANTHER" id="PTHR21064:SF6">
    <property type="entry name" value="AMINOGLYCOSIDE PHOSPHOTRANSFERASE DOMAIN-CONTAINING PROTEIN"/>
    <property type="match status" value="1"/>
</dbReference>
<dbReference type="Gene3D" id="3.30.200.20">
    <property type="entry name" value="Phosphorylase Kinase, domain 1"/>
    <property type="match status" value="1"/>
</dbReference>
<evidence type="ECO:0000259" key="8">
    <source>
        <dbReference type="Pfam" id="PF01636"/>
    </source>
</evidence>
<dbReference type="GO" id="GO:0009088">
    <property type="term" value="P:threonine biosynthetic process"/>
    <property type="evidence" value="ECO:0007669"/>
    <property type="project" value="UniProtKB-KW"/>
</dbReference>
<dbReference type="OrthoDB" id="9800774at2"/>
<dbReference type="EMBL" id="LWSG01000001">
    <property type="protein sequence ID" value="OAS89121.1"/>
    <property type="molecule type" value="Genomic_DNA"/>
</dbReference>
<dbReference type="GO" id="GO:0004413">
    <property type="term" value="F:homoserine kinase activity"/>
    <property type="evidence" value="ECO:0007669"/>
    <property type="project" value="InterPro"/>
</dbReference>
<dbReference type="PANTHER" id="PTHR21064">
    <property type="entry name" value="AMINOGLYCOSIDE PHOSPHOTRANSFERASE DOMAIN-CONTAINING PROTEIN-RELATED"/>
    <property type="match status" value="1"/>
</dbReference>
<comment type="similarity">
    <text evidence="7">Belongs to the pseudomonas-type ThrB family.</text>
</comment>
<dbReference type="InterPro" id="IPR011009">
    <property type="entry name" value="Kinase-like_dom_sf"/>
</dbReference>
<dbReference type="InterPro" id="IPR002575">
    <property type="entry name" value="Aminoglycoside_PTrfase"/>
</dbReference>
<dbReference type="Proteomes" id="UP000078534">
    <property type="component" value="Unassembled WGS sequence"/>
</dbReference>
<evidence type="ECO:0000256" key="7">
    <source>
        <dbReference type="ARBA" id="ARBA00038240"/>
    </source>
</evidence>
<keyword evidence="4" id="KW-0547">Nucleotide-binding</keyword>
<comment type="caution">
    <text evidence="9">The sequence shown here is derived from an EMBL/GenBank/DDBJ whole genome shotgun (WGS) entry which is preliminary data.</text>
</comment>